<dbReference type="AlphaFoldDB" id="A0A151ZJD4"/>
<comment type="caution">
    <text evidence="1">The sequence shown here is derived from an EMBL/GenBank/DDBJ whole genome shotgun (WGS) entry which is preliminary data.</text>
</comment>
<accession>A0A151ZJD4</accession>
<protein>
    <submittedName>
        <fullName evidence="1">Uncharacterized protein</fullName>
    </submittedName>
</protein>
<sequence length="188" mass="21919">MYTLTDRFKLPYLSTLKLWEYEELSATNLNLLTKNILNLVRICENLQNVILESFSLQSTIKILSMKSNLKKLTISILKSISDDEMVDNDEDLAIQIIDLIKYHKSLSCISLGSMQCSWSNYKIYFEILTNNHYISSLSFHQNPNMECSIEQLKLFDNLFQSNHSITHLHVRDPHLISILSKYLIKTIK</sequence>
<organism evidence="1 2">
    <name type="scientific">Tieghemostelium lacteum</name>
    <name type="common">Slime mold</name>
    <name type="synonym">Dictyostelium lacteum</name>
    <dbReference type="NCBI Taxonomy" id="361077"/>
    <lineage>
        <taxon>Eukaryota</taxon>
        <taxon>Amoebozoa</taxon>
        <taxon>Evosea</taxon>
        <taxon>Eumycetozoa</taxon>
        <taxon>Dictyostelia</taxon>
        <taxon>Dictyosteliales</taxon>
        <taxon>Raperosteliaceae</taxon>
        <taxon>Tieghemostelium</taxon>
    </lineage>
</organism>
<evidence type="ECO:0000313" key="1">
    <source>
        <dbReference type="EMBL" id="KYQ94093.1"/>
    </source>
</evidence>
<dbReference type="InterPro" id="IPR032675">
    <property type="entry name" value="LRR_dom_sf"/>
</dbReference>
<dbReference type="EMBL" id="LODT01000022">
    <property type="protein sequence ID" value="KYQ94093.1"/>
    <property type="molecule type" value="Genomic_DNA"/>
</dbReference>
<dbReference type="InParanoid" id="A0A151ZJD4"/>
<dbReference type="Gene3D" id="3.80.10.10">
    <property type="entry name" value="Ribonuclease Inhibitor"/>
    <property type="match status" value="1"/>
</dbReference>
<name>A0A151ZJD4_TIELA</name>
<keyword evidence="2" id="KW-1185">Reference proteome</keyword>
<dbReference type="SUPFAM" id="SSF52047">
    <property type="entry name" value="RNI-like"/>
    <property type="match status" value="1"/>
</dbReference>
<evidence type="ECO:0000313" key="2">
    <source>
        <dbReference type="Proteomes" id="UP000076078"/>
    </source>
</evidence>
<reference evidence="1 2" key="1">
    <citation type="submission" date="2015-12" db="EMBL/GenBank/DDBJ databases">
        <title>Dictyostelia acquired genes for synthesis and detection of signals that induce cell-type specialization by lateral gene transfer from prokaryotes.</title>
        <authorList>
            <person name="Gloeckner G."/>
            <person name="Schaap P."/>
        </authorList>
    </citation>
    <scope>NUCLEOTIDE SEQUENCE [LARGE SCALE GENOMIC DNA]</scope>
    <source>
        <strain evidence="1 2">TK</strain>
    </source>
</reference>
<gene>
    <name evidence="1" type="ORF">DLAC_11584</name>
</gene>
<dbReference type="Proteomes" id="UP000076078">
    <property type="component" value="Unassembled WGS sequence"/>
</dbReference>
<proteinExistence type="predicted"/>